<evidence type="ECO:0000313" key="2">
    <source>
        <dbReference type="Proteomes" id="UP001152795"/>
    </source>
</evidence>
<evidence type="ECO:0000313" key="1">
    <source>
        <dbReference type="EMBL" id="CAB4036896.1"/>
    </source>
</evidence>
<reference evidence="1" key="1">
    <citation type="submission" date="2020-04" db="EMBL/GenBank/DDBJ databases">
        <authorList>
            <person name="Alioto T."/>
            <person name="Alioto T."/>
            <person name="Gomez Garrido J."/>
        </authorList>
    </citation>
    <scope>NUCLEOTIDE SEQUENCE</scope>
    <source>
        <strain evidence="1">A484AB</strain>
    </source>
</reference>
<sequence length="103" mass="11319">MIVVLSGSTARLKWSFRGKLSQTTLLWHFTRRGSSNEDVLIAGKFGTRVNAQVFASSSPGVAIETPATLVLNNVDECYNGKYRFTVQVYGGIAQYAVVEVFIL</sequence>
<feature type="non-terminal residue" evidence="1">
    <location>
        <position position="103"/>
    </location>
</feature>
<name>A0A6S7JVN1_PARCT</name>
<accession>A0A6S7JVN1</accession>
<comment type="caution">
    <text evidence="1">The sequence shown here is derived from an EMBL/GenBank/DDBJ whole genome shotgun (WGS) entry which is preliminary data.</text>
</comment>
<protein>
    <submittedName>
        <fullName evidence="1">Uncharacterized protein</fullName>
    </submittedName>
</protein>
<dbReference type="AlphaFoldDB" id="A0A6S7JVN1"/>
<dbReference type="Gene3D" id="2.60.40.10">
    <property type="entry name" value="Immunoglobulins"/>
    <property type="match status" value="1"/>
</dbReference>
<organism evidence="1 2">
    <name type="scientific">Paramuricea clavata</name>
    <name type="common">Red gorgonian</name>
    <name type="synonym">Violescent sea-whip</name>
    <dbReference type="NCBI Taxonomy" id="317549"/>
    <lineage>
        <taxon>Eukaryota</taxon>
        <taxon>Metazoa</taxon>
        <taxon>Cnidaria</taxon>
        <taxon>Anthozoa</taxon>
        <taxon>Octocorallia</taxon>
        <taxon>Malacalcyonacea</taxon>
        <taxon>Plexauridae</taxon>
        <taxon>Paramuricea</taxon>
    </lineage>
</organism>
<dbReference type="InterPro" id="IPR013783">
    <property type="entry name" value="Ig-like_fold"/>
</dbReference>
<keyword evidence="2" id="KW-1185">Reference proteome</keyword>
<dbReference type="EMBL" id="CACRXK020022527">
    <property type="protein sequence ID" value="CAB4036896.1"/>
    <property type="molecule type" value="Genomic_DNA"/>
</dbReference>
<dbReference type="Proteomes" id="UP001152795">
    <property type="component" value="Unassembled WGS sequence"/>
</dbReference>
<proteinExistence type="predicted"/>
<gene>
    <name evidence="1" type="ORF">PACLA_8A086228</name>
</gene>